<evidence type="ECO:0000313" key="3">
    <source>
        <dbReference type="Proteomes" id="UP000695562"/>
    </source>
</evidence>
<gene>
    <name evidence="2" type="ORF">CYY_007976</name>
</gene>
<proteinExistence type="predicted"/>
<dbReference type="Proteomes" id="UP000695562">
    <property type="component" value="Unassembled WGS sequence"/>
</dbReference>
<evidence type="ECO:0000313" key="2">
    <source>
        <dbReference type="EMBL" id="KAF2070709.1"/>
    </source>
</evidence>
<dbReference type="Pfam" id="PF25544">
    <property type="entry name" value="Ependymin_amoebozoa"/>
    <property type="match status" value="1"/>
</dbReference>
<organism evidence="2 3">
    <name type="scientific">Polysphondylium violaceum</name>
    <dbReference type="NCBI Taxonomy" id="133409"/>
    <lineage>
        <taxon>Eukaryota</taxon>
        <taxon>Amoebozoa</taxon>
        <taxon>Evosea</taxon>
        <taxon>Eumycetozoa</taxon>
        <taxon>Dictyostelia</taxon>
        <taxon>Dictyosteliales</taxon>
        <taxon>Dictyosteliaceae</taxon>
        <taxon>Polysphondylium</taxon>
    </lineage>
</organism>
<keyword evidence="3" id="KW-1185">Reference proteome</keyword>
<sequence length="228" mass="25474">MKSLTLTLFLLLLSVCGTFAGLNKCLLSNGFSTSYFANSFETNAAGSQPQTTGFYETGSLNIDFINGVFALNFQTISQDTVKTGSVYMFDKNNTIYIVNVDDNGNTRCQLGASNSKVPSNYFNISSDLGPINVGAFPTELLRIESFLDVESDQDIIYDFQNCAMVSSFIKKQETDYLAVSVINYLDYQNHPTQFSLPEECISAQPSLIRRNIISHFPRSLKYHLKPFF</sequence>
<accession>A0A8J4V4G6</accession>
<keyword evidence="1" id="KW-0732">Signal</keyword>
<evidence type="ECO:0000256" key="1">
    <source>
        <dbReference type="SAM" id="SignalP"/>
    </source>
</evidence>
<dbReference type="OrthoDB" id="19902at2759"/>
<name>A0A8J4V4G6_9MYCE</name>
<dbReference type="EMBL" id="AJWJ01000456">
    <property type="protein sequence ID" value="KAF2070709.1"/>
    <property type="molecule type" value="Genomic_DNA"/>
</dbReference>
<protein>
    <submittedName>
        <fullName evidence="2">Uncharacterized protein</fullName>
    </submittedName>
</protein>
<dbReference type="PANTHER" id="PTHR31648">
    <property type="entry name" value="TRANSMEMBRANE PROTEIN-RELATED"/>
    <property type="match status" value="1"/>
</dbReference>
<dbReference type="PANTHER" id="PTHR31648:SF3">
    <property type="entry name" value="TRANSMEMBRANE PROTEIN"/>
    <property type="match status" value="1"/>
</dbReference>
<feature type="chain" id="PRO_5035212018" evidence="1">
    <location>
        <begin position="21"/>
        <end position="228"/>
    </location>
</feature>
<dbReference type="AlphaFoldDB" id="A0A8J4V4G6"/>
<comment type="caution">
    <text evidence="2">The sequence shown here is derived from an EMBL/GenBank/DDBJ whole genome shotgun (WGS) entry which is preliminary data.</text>
</comment>
<feature type="signal peptide" evidence="1">
    <location>
        <begin position="1"/>
        <end position="20"/>
    </location>
</feature>
<dbReference type="InterPro" id="IPR040310">
    <property type="entry name" value="DDB_G0292248"/>
</dbReference>
<reference evidence="2" key="1">
    <citation type="submission" date="2020-01" db="EMBL/GenBank/DDBJ databases">
        <title>Development of genomics and gene disruption for Polysphondylium violaceum indicates a role for the polyketide synthase stlB in stalk morphogenesis.</title>
        <authorList>
            <person name="Narita B."/>
            <person name="Kawabe Y."/>
            <person name="Kin K."/>
            <person name="Saito T."/>
            <person name="Gibbs R."/>
            <person name="Kuspa A."/>
            <person name="Muzny D."/>
            <person name="Queller D."/>
            <person name="Richards S."/>
            <person name="Strassman J."/>
            <person name="Sucgang R."/>
            <person name="Worley K."/>
            <person name="Schaap P."/>
        </authorList>
    </citation>
    <scope>NUCLEOTIDE SEQUENCE</scope>
    <source>
        <strain evidence="2">QSvi11</strain>
    </source>
</reference>